<feature type="region of interest" description="Disordered" evidence="2">
    <location>
        <begin position="191"/>
        <end position="213"/>
    </location>
</feature>
<accession>A0A9D4K8V4</accession>
<evidence type="ECO:0000256" key="1">
    <source>
        <dbReference type="ARBA" id="ARBA00023006"/>
    </source>
</evidence>
<dbReference type="CDD" id="cd17686">
    <property type="entry name" value="RUN_RUBCN"/>
    <property type="match status" value="1"/>
</dbReference>
<dbReference type="InterPro" id="IPR048569">
    <property type="entry name" value="RUBC_PIKBD"/>
</dbReference>
<comment type="caution">
    <text evidence="4">The sequence shown here is derived from an EMBL/GenBank/DDBJ whole genome shotgun (WGS) entry which is preliminary data.</text>
</comment>
<dbReference type="InterPro" id="IPR052428">
    <property type="entry name" value="Autophagy_HostDef_Reg"/>
</dbReference>
<evidence type="ECO:0000313" key="4">
    <source>
        <dbReference type="EMBL" id="KAH3835105.1"/>
    </source>
</evidence>
<dbReference type="AlphaFoldDB" id="A0A9D4K8V4"/>
<feature type="compositionally biased region" description="Low complexity" evidence="2">
    <location>
        <begin position="194"/>
        <end position="206"/>
    </location>
</feature>
<dbReference type="SUPFAM" id="SSF140741">
    <property type="entry name" value="RUN domain-like"/>
    <property type="match status" value="1"/>
</dbReference>
<keyword evidence="1" id="KW-0072">Autophagy</keyword>
<dbReference type="GO" id="GO:0006914">
    <property type="term" value="P:autophagy"/>
    <property type="evidence" value="ECO:0007669"/>
    <property type="project" value="UniProtKB-KW"/>
</dbReference>
<dbReference type="InterPro" id="IPR004012">
    <property type="entry name" value="Run_dom"/>
</dbReference>
<dbReference type="PROSITE" id="PS50826">
    <property type="entry name" value="RUN"/>
    <property type="match status" value="1"/>
</dbReference>
<feature type="compositionally biased region" description="Basic and acidic residues" evidence="2">
    <location>
        <begin position="394"/>
        <end position="403"/>
    </location>
</feature>
<feature type="domain" description="RUN" evidence="3">
    <location>
        <begin position="39"/>
        <end position="171"/>
    </location>
</feature>
<reference evidence="4" key="1">
    <citation type="journal article" date="2019" name="bioRxiv">
        <title>The Genome of the Zebra Mussel, Dreissena polymorpha: A Resource for Invasive Species Research.</title>
        <authorList>
            <person name="McCartney M.A."/>
            <person name="Auch B."/>
            <person name="Kono T."/>
            <person name="Mallez S."/>
            <person name="Zhang Y."/>
            <person name="Obille A."/>
            <person name="Becker A."/>
            <person name="Abrahante J.E."/>
            <person name="Garbe J."/>
            <person name="Badalamenti J.P."/>
            <person name="Herman A."/>
            <person name="Mangelson H."/>
            <person name="Liachko I."/>
            <person name="Sullivan S."/>
            <person name="Sone E.D."/>
            <person name="Koren S."/>
            <person name="Silverstein K.A.T."/>
            <person name="Beckman K.B."/>
            <person name="Gohl D.M."/>
        </authorList>
    </citation>
    <scope>NUCLEOTIDE SEQUENCE</scope>
    <source>
        <strain evidence="4">Duluth1</strain>
        <tissue evidence="4">Whole animal</tissue>
    </source>
</reference>
<sequence length="522" mass="58227">MDESDEKEDIQSERLKYQLLIGLKTTVEGLLSTNPTNVWGMYGGLPRLCKHMDSILNHRLKMVVGDYGSTVDYWPFVKGLKWLNPVMTPFIEKIRKGHYPKGDSKGQVWVRESLREHKLSMQLKVLVSNEQHMYRHYFEDAFLFNADYFKAMCLCLQAVEDNRVSLLADIDPKLLNFSAARVVPTHIFRRTSLPKSSPNKPTSSKKIGSRVKSSDLSALAPHFVSPSRESLLSSSLENAVSYNLGSSTSPEDNQQLAREALRTVLKKSGSISDSLERPSPNHASEFDLYKSINEDPLSNLALLKDDSGGSNLEPSLQVIKVKKINLTRSESESGVARKVKSQRAAEMVEKIIHEDNVFSLSKSTETLVAGASSKKIRFEDPVRDIFSDSETVEAKGKLNGDKQKRVRPTHKRSRSDIIGGKNLALQKEILEDDEEAKPNANSNGNADHVDGKPDGMFSVPQQGQSILNYLSQQEFHTCANLEKENAHFSICEALIAAIEQMKWNHLISPSRGACGGSRGGRE</sequence>
<reference evidence="4" key="2">
    <citation type="submission" date="2020-11" db="EMBL/GenBank/DDBJ databases">
        <authorList>
            <person name="McCartney M.A."/>
            <person name="Auch B."/>
            <person name="Kono T."/>
            <person name="Mallez S."/>
            <person name="Becker A."/>
            <person name="Gohl D.M."/>
            <person name="Silverstein K.A.T."/>
            <person name="Koren S."/>
            <person name="Bechman K.B."/>
            <person name="Herman A."/>
            <person name="Abrahante J.E."/>
            <person name="Garbe J."/>
        </authorList>
    </citation>
    <scope>NUCLEOTIDE SEQUENCE</scope>
    <source>
        <strain evidence="4">Duluth1</strain>
        <tissue evidence="4">Whole animal</tissue>
    </source>
</reference>
<keyword evidence="5" id="KW-1185">Reference proteome</keyword>
<dbReference type="Gene3D" id="1.20.58.900">
    <property type="match status" value="1"/>
</dbReference>
<feature type="compositionally biased region" description="Basic residues" evidence="2">
    <location>
        <begin position="404"/>
        <end position="413"/>
    </location>
</feature>
<dbReference type="PANTHER" id="PTHR45971">
    <property type="entry name" value="PHOX (PX) DOMAIN-CONTAINING PROTEIN"/>
    <property type="match status" value="1"/>
</dbReference>
<protein>
    <recommendedName>
        <fullName evidence="3">RUN domain-containing protein</fullName>
    </recommendedName>
</protein>
<proteinExistence type="predicted"/>
<dbReference type="EMBL" id="JAIWYP010000004">
    <property type="protein sequence ID" value="KAH3835105.1"/>
    <property type="molecule type" value="Genomic_DNA"/>
</dbReference>
<gene>
    <name evidence="4" type="ORF">DPMN_108448</name>
</gene>
<name>A0A9D4K8V4_DREPO</name>
<evidence type="ECO:0000259" key="3">
    <source>
        <dbReference type="PROSITE" id="PS50826"/>
    </source>
</evidence>
<dbReference type="SMART" id="SM00593">
    <property type="entry name" value="RUN"/>
    <property type="match status" value="1"/>
</dbReference>
<dbReference type="GO" id="GO:1901981">
    <property type="term" value="F:phosphatidylinositol phosphate binding"/>
    <property type="evidence" value="ECO:0007669"/>
    <property type="project" value="TreeGrafter"/>
</dbReference>
<dbReference type="InterPro" id="IPR037213">
    <property type="entry name" value="Run_dom_sf"/>
</dbReference>
<evidence type="ECO:0000313" key="5">
    <source>
        <dbReference type="Proteomes" id="UP000828390"/>
    </source>
</evidence>
<dbReference type="Proteomes" id="UP000828390">
    <property type="component" value="Unassembled WGS sequence"/>
</dbReference>
<organism evidence="4 5">
    <name type="scientific">Dreissena polymorpha</name>
    <name type="common">Zebra mussel</name>
    <name type="synonym">Mytilus polymorpha</name>
    <dbReference type="NCBI Taxonomy" id="45954"/>
    <lineage>
        <taxon>Eukaryota</taxon>
        <taxon>Metazoa</taxon>
        <taxon>Spiralia</taxon>
        <taxon>Lophotrochozoa</taxon>
        <taxon>Mollusca</taxon>
        <taxon>Bivalvia</taxon>
        <taxon>Autobranchia</taxon>
        <taxon>Heteroconchia</taxon>
        <taxon>Euheterodonta</taxon>
        <taxon>Imparidentia</taxon>
        <taxon>Neoheterodontei</taxon>
        <taxon>Myida</taxon>
        <taxon>Dreissenoidea</taxon>
        <taxon>Dreissenidae</taxon>
        <taxon>Dreissena</taxon>
    </lineage>
</organism>
<dbReference type="PANTHER" id="PTHR45971:SF1">
    <property type="entry name" value="RUBICON, ISOFORM A"/>
    <property type="match status" value="1"/>
</dbReference>
<dbReference type="Pfam" id="PF02759">
    <property type="entry name" value="RUN"/>
    <property type="match status" value="1"/>
</dbReference>
<evidence type="ECO:0000256" key="2">
    <source>
        <dbReference type="SAM" id="MobiDB-lite"/>
    </source>
</evidence>
<dbReference type="Pfam" id="PF21054">
    <property type="entry name" value="RUBC_PIKBD"/>
    <property type="match status" value="1"/>
</dbReference>
<feature type="region of interest" description="Disordered" evidence="2">
    <location>
        <begin position="394"/>
        <end position="414"/>
    </location>
</feature>